<accession>A0AAD8JXC2</accession>
<comment type="caution">
    <text evidence="1">The sequence shown here is derived from an EMBL/GenBank/DDBJ whole genome shotgun (WGS) entry which is preliminary data.</text>
</comment>
<organism evidence="1 2">
    <name type="scientific">Tagetes erecta</name>
    <name type="common">African marigold</name>
    <dbReference type="NCBI Taxonomy" id="13708"/>
    <lineage>
        <taxon>Eukaryota</taxon>
        <taxon>Viridiplantae</taxon>
        <taxon>Streptophyta</taxon>
        <taxon>Embryophyta</taxon>
        <taxon>Tracheophyta</taxon>
        <taxon>Spermatophyta</taxon>
        <taxon>Magnoliopsida</taxon>
        <taxon>eudicotyledons</taxon>
        <taxon>Gunneridae</taxon>
        <taxon>Pentapetalae</taxon>
        <taxon>asterids</taxon>
        <taxon>campanulids</taxon>
        <taxon>Asterales</taxon>
        <taxon>Asteraceae</taxon>
        <taxon>Asteroideae</taxon>
        <taxon>Heliantheae alliance</taxon>
        <taxon>Tageteae</taxon>
        <taxon>Tagetes</taxon>
    </lineage>
</organism>
<evidence type="ECO:0000313" key="1">
    <source>
        <dbReference type="EMBL" id="KAK1411563.1"/>
    </source>
</evidence>
<protein>
    <submittedName>
        <fullName evidence="1">Uncharacterized protein</fullName>
    </submittedName>
</protein>
<gene>
    <name evidence="1" type="ORF">QVD17_38113</name>
</gene>
<dbReference type="EMBL" id="JAUHHV010000010">
    <property type="protein sequence ID" value="KAK1411563.1"/>
    <property type="molecule type" value="Genomic_DNA"/>
</dbReference>
<evidence type="ECO:0000313" key="2">
    <source>
        <dbReference type="Proteomes" id="UP001229421"/>
    </source>
</evidence>
<reference evidence="1" key="1">
    <citation type="journal article" date="2023" name="bioRxiv">
        <title>Improved chromosome-level genome assembly for marigold (Tagetes erecta).</title>
        <authorList>
            <person name="Jiang F."/>
            <person name="Yuan L."/>
            <person name="Wang S."/>
            <person name="Wang H."/>
            <person name="Xu D."/>
            <person name="Wang A."/>
            <person name="Fan W."/>
        </authorList>
    </citation>
    <scope>NUCLEOTIDE SEQUENCE</scope>
    <source>
        <strain evidence="1">WSJ</strain>
        <tissue evidence="1">Leaf</tissue>
    </source>
</reference>
<name>A0AAD8JXC2_TARER</name>
<keyword evidence="2" id="KW-1185">Reference proteome</keyword>
<sequence>MSTAGIENDLKDLYDRLLNALPSSWKHTVTLLKHTEKFPMDVDMLVIKIESAVSSSQRFKEDEDNEYDWRDKSDPIAKIQTEEMNQVEDVNLTVECNKTEEVSLMAQSEQIKVESSSSESEKPSNYVPLLETVKEKLCSPKCAKQFKHY</sequence>
<dbReference type="Proteomes" id="UP001229421">
    <property type="component" value="Unassembled WGS sequence"/>
</dbReference>
<proteinExistence type="predicted"/>
<dbReference type="AlphaFoldDB" id="A0AAD8JXC2"/>